<dbReference type="GO" id="GO:0016020">
    <property type="term" value="C:membrane"/>
    <property type="evidence" value="ECO:0007669"/>
    <property type="project" value="UniProtKB-SubCell"/>
</dbReference>
<proteinExistence type="inferred from homology"/>
<dbReference type="OrthoDB" id="3162524at2759"/>
<name>W6XNR9_COCC2</name>
<dbReference type="KEGG" id="bze:COCCADRAFT_107731"/>
<dbReference type="HOGENOM" id="CLU_027816_3_1_1"/>
<evidence type="ECO:0000256" key="1">
    <source>
        <dbReference type="ARBA" id="ARBA00004141"/>
    </source>
</evidence>
<dbReference type="GeneID" id="19143614"/>
<comment type="subcellular location">
    <subcellularLocation>
        <location evidence="1">Membrane</location>
        <topology evidence="1">Multi-pass membrane protein</topology>
    </subcellularLocation>
</comment>
<dbReference type="AlphaFoldDB" id="W6XNR9"/>
<feature type="transmembrane region" description="Helical" evidence="6">
    <location>
        <begin position="353"/>
        <end position="373"/>
    </location>
</feature>
<reference evidence="8 9" key="1">
    <citation type="journal article" date="2013" name="PLoS Genet.">
        <title>Comparative genome structure, secondary metabolite, and effector coding capacity across Cochliobolus pathogens.</title>
        <authorList>
            <person name="Condon B.J."/>
            <person name="Leng Y."/>
            <person name="Wu D."/>
            <person name="Bushley K.E."/>
            <person name="Ohm R.A."/>
            <person name="Otillar R."/>
            <person name="Martin J."/>
            <person name="Schackwitz W."/>
            <person name="Grimwood J."/>
            <person name="MohdZainudin N."/>
            <person name="Xue C."/>
            <person name="Wang R."/>
            <person name="Manning V.A."/>
            <person name="Dhillon B."/>
            <person name="Tu Z.J."/>
            <person name="Steffenson B.J."/>
            <person name="Salamov A."/>
            <person name="Sun H."/>
            <person name="Lowry S."/>
            <person name="LaButti K."/>
            <person name="Han J."/>
            <person name="Copeland A."/>
            <person name="Lindquist E."/>
            <person name="Barry K."/>
            <person name="Schmutz J."/>
            <person name="Baker S.E."/>
            <person name="Ciuffetti L.M."/>
            <person name="Grigoriev I.V."/>
            <person name="Zhong S."/>
            <person name="Turgeon B.G."/>
        </authorList>
    </citation>
    <scope>NUCLEOTIDE SEQUENCE [LARGE SCALE GENOMIC DNA]</scope>
    <source>
        <strain evidence="8 9">26-R-13</strain>
    </source>
</reference>
<feature type="transmembrane region" description="Helical" evidence="6">
    <location>
        <begin position="57"/>
        <end position="76"/>
    </location>
</feature>
<feature type="transmembrane region" description="Helical" evidence="6">
    <location>
        <begin position="379"/>
        <end position="402"/>
    </location>
</feature>
<dbReference type="eggNOG" id="ENOG502SHQ6">
    <property type="taxonomic scope" value="Eukaryota"/>
</dbReference>
<evidence type="ECO:0000259" key="7">
    <source>
        <dbReference type="Pfam" id="PF01490"/>
    </source>
</evidence>
<protein>
    <recommendedName>
        <fullName evidence="7">Amino acid transporter transmembrane domain-containing protein</fullName>
    </recommendedName>
</protein>
<dbReference type="GO" id="GO:0015179">
    <property type="term" value="F:L-amino acid transmembrane transporter activity"/>
    <property type="evidence" value="ECO:0007669"/>
    <property type="project" value="TreeGrafter"/>
</dbReference>
<dbReference type="EMBL" id="KI964775">
    <property type="protein sequence ID" value="EUC28982.1"/>
    <property type="molecule type" value="Genomic_DNA"/>
</dbReference>
<feature type="transmembrane region" description="Helical" evidence="6">
    <location>
        <begin position="154"/>
        <end position="176"/>
    </location>
</feature>
<feature type="domain" description="Amino acid transporter transmembrane" evidence="7">
    <location>
        <begin position="51"/>
        <end position="444"/>
    </location>
</feature>
<keyword evidence="4 6" id="KW-1133">Transmembrane helix</keyword>
<keyword evidence="3 6" id="KW-0812">Transmembrane</keyword>
<keyword evidence="9" id="KW-1185">Reference proteome</keyword>
<comment type="similarity">
    <text evidence="2">Belongs to the amino acid/polyamine transporter 2 family.</text>
</comment>
<accession>W6XNR9</accession>
<dbReference type="Proteomes" id="UP000053841">
    <property type="component" value="Unassembled WGS sequence"/>
</dbReference>
<gene>
    <name evidence="8" type="ORF">COCCADRAFT_107731</name>
</gene>
<feature type="transmembrane region" description="Helical" evidence="6">
    <location>
        <begin position="313"/>
        <end position="332"/>
    </location>
</feature>
<evidence type="ECO:0000313" key="8">
    <source>
        <dbReference type="EMBL" id="EUC28982.1"/>
    </source>
</evidence>
<organism evidence="8 9">
    <name type="scientific">Cochliobolus carbonum (strain 26-R-13)</name>
    <name type="common">Maize leaf spot fungus</name>
    <name type="synonym">Bipolaris zeicola</name>
    <dbReference type="NCBI Taxonomy" id="930089"/>
    <lineage>
        <taxon>Eukaryota</taxon>
        <taxon>Fungi</taxon>
        <taxon>Dikarya</taxon>
        <taxon>Ascomycota</taxon>
        <taxon>Pezizomycotina</taxon>
        <taxon>Dothideomycetes</taxon>
        <taxon>Pleosporomycetidae</taxon>
        <taxon>Pleosporales</taxon>
        <taxon>Pleosporineae</taxon>
        <taxon>Pleosporaceae</taxon>
        <taxon>Bipolaris</taxon>
    </lineage>
</organism>
<dbReference type="InterPro" id="IPR013057">
    <property type="entry name" value="AA_transpt_TM"/>
</dbReference>
<keyword evidence="5 6" id="KW-0472">Membrane</keyword>
<evidence type="ECO:0000256" key="6">
    <source>
        <dbReference type="SAM" id="Phobius"/>
    </source>
</evidence>
<feature type="transmembrane region" description="Helical" evidence="6">
    <location>
        <begin position="188"/>
        <end position="210"/>
    </location>
</feature>
<feature type="transmembrane region" description="Helical" evidence="6">
    <location>
        <begin position="230"/>
        <end position="259"/>
    </location>
</feature>
<feature type="transmembrane region" description="Helical" evidence="6">
    <location>
        <begin position="422"/>
        <end position="447"/>
    </location>
</feature>
<sequence length="470" mass="51146">MSSRSTPLSEEHVAFSKLEKGPIGEDLITDTQLGESREIFQTQVDGVEFRTVSWQRATVVFVKIGFAMSILSIPGALATLGAVGGCLAIVGFTALNTYTGLILGDYRNNHTHCHMLGDMMGNIWGCAGSEIVGVMTVVGQILVTAGGIVTTGTAFNALTDHSACTAVFALVSAFLITMCSSIRTFSKLGWLTWFGFVTFTIAIFVFTVAVSQVDRPAAAPEDFELGFVAVAYPTFILGMVASVNIFIFSAGTSMFLPVISEMKRPQDYRKACIWSGIVVGLMYLVFSLVIYRYCGIWLSTPAFGSAGTLIKKISYGIAMPGLLIGVGIYQHVPAKYLFVRFLRDSKHLQKNSFTHWGTWLGINFALGSAAYIVAEAVPILNYLLALAGAVVYVNFSFVFPAFLWMDDHKGYRSGTLVQQVKFWLHVAIALLGVFMMIGGTYAVVVAIREAFATRQISQVFDCKDNSGYVR</sequence>
<evidence type="ECO:0000256" key="3">
    <source>
        <dbReference type="ARBA" id="ARBA00022692"/>
    </source>
</evidence>
<dbReference type="RefSeq" id="XP_007716717.1">
    <property type="nucleotide sequence ID" value="XM_007718527.1"/>
</dbReference>
<evidence type="ECO:0000313" key="9">
    <source>
        <dbReference type="Proteomes" id="UP000053841"/>
    </source>
</evidence>
<dbReference type="PANTHER" id="PTHR22950:SF697">
    <property type="entry name" value="AMINO ACID TRANSPORTER (EUROFUNG)"/>
    <property type="match status" value="1"/>
</dbReference>
<evidence type="ECO:0000256" key="5">
    <source>
        <dbReference type="ARBA" id="ARBA00023136"/>
    </source>
</evidence>
<evidence type="ECO:0000256" key="2">
    <source>
        <dbReference type="ARBA" id="ARBA00008066"/>
    </source>
</evidence>
<feature type="transmembrane region" description="Helical" evidence="6">
    <location>
        <begin position="82"/>
        <end position="103"/>
    </location>
</feature>
<feature type="transmembrane region" description="Helical" evidence="6">
    <location>
        <begin position="123"/>
        <end position="148"/>
    </location>
</feature>
<dbReference type="PANTHER" id="PTHR22950">
    <property type="entry name" value="AMINO ACID TRANSPORTER"/>
    <property type="match status" value="1"/>
</dbReference>
<feature type="transmembrane region" description="Helical" evidence="6">
    <location>
        <begin position="271"/>
        <end position="293"/>
    </location>
</feature>
<evidence type="ECO:0000256" key="4">
    <source>
        <dbReference type="ARBA" id="ARBA00022989"/>
    </source>
</evidence>
<dbReference type="Pfam" id="PF01490">
    <property type="entry name" value="Aa_trans"/>
    <property type="match status" value="1"/>
</dbReference>